<organism evidence="2 3">
    <name type="scientific">Agrocybe pediades</name>
    <dbReference type="NCBI Taxonomy" id="84607"/>
    <lineage>
        <taxon>Eukaryota</taxon>
        <taxon>Fungi</taxon>
        <taxon>Dikarya</taxon>
        <taxon>Basidiomycota</taxon>
        <taxon>Agaricomycotina</taxon>
        <taxon>Agaricomycetes</taxon>
        <taxon>Agaricomycetidae</taxon>
        <taxon>Agaricales</taxon>
        <taxon>Agaricineae</taxon>
        <taxon>Strophariaceae</taxon>
        <taxon>Agrocybe</taxon>
    </lineage>
</organism>
<name>A0A8H4QFJ0_9AGAR</name>
<dbReference type="Proteomes" id="UP000521872">
    <property type="component" value="Unassembled WGS sequence"/>
</dbReference>
<feature type="compositionally biased region" description="Basic and acidic residues" evidence="1">
    <location>
        <begin position="55"/>
        <end position="68"/>
    </location>
</feature>
<feature type="region of interest" description="Disordered" evidence="1">
    <location>
        <begin position="41"/>
        <end position="68"/>
    </location>
</feature>
<protein>
    <submittedName>
        <fullName evidence="2">Uncharacterized protein</fullName>
    </submittedName>
</protein>
<accession>A0A8H4QFJ0</accession>
<dbReference type="AlphaFoldDB" id="A0A8H4QFJ0"/>
<comment type="caution">
    <text evidence="2">The sequence shown here is derived from an EMBL/GenBank/DDBJ whole genome shotgun (WGS) entry which is preliminary data.</text>
</comment>
<reference evidence="2 3" key="1">
    <citation type="submission" date="2019-12" db="EMBL/GenBank/DDBJ databases">
        <authorList>
            <person name="Floudas D."/>
            <person name="Bentzer J."/>
            <person name="Ahren D."/>
            <person name="Johansson T."/>
            <person name="Persson P."/>
            <person name="Tunlid A."/>
        </authorList>
    </citation>
    <scope>NUCLEOTIDE SEQUENCE [LARGE SCALE GENOMIC DNA]</scope>
    <source>
        <strain evidence="2 3">CBS 102.39</strain>
    </source>
</reference>
<sequence length="107" mass="11514">MRGGANGKLSFSQYNYHGQASLESKAPIVILTDAVAQSHFTTPERASIHQNAIHDTPKDSGEDRIAGKAEEAHGKLFMSLSRAAGCRKPAIAQSIVVLCLKTRPVTR</sequence>
<evidence type="ECO:0000313" key="3">
    <source>
        <dbReference type="Proteomes" id="UP000521872"/>
    </source>
</evidence>
<evidence type="ECO:0000256" key="1">
    <source>
        <dbReference type="SAM" id="MobiDB-lite"/>
    </source>
</evidence>
<evidence type="ECO:0000313" key="2">
    <source>
        <dbReference type="EMBL" id="KAF4609741.1"/>
    </source>
</evidence>
<proteinExistence type="predicted"/>
<keyword evidence="3" id="KW-1185">Reference proteome</keyword>
<dbReference type="EMBL" id="JAACJL010000060">
    <property type="protein sequence ID" value="KAF4609741.1"/>
    <property type="molecule type" value="Genomic_DNA"/>
</dbReference>
<gene>
    <name evidence="2" type="ORF">D9613_011979</name>
</gene>